<dbReference type="GO" id="GO:0016740">
    <property type="term" value="F:transferase activity"/>
    <property type="evidence" value="ECO:0007669"/>
    <property type="project" value="TreeGrafter"/>
</dbReference>
<evidence type="ECO:0000259" key="1">
    <source>
        <dbReference type="Pfam" id="PF00753"/>
    </source>
</evidence>
<dbReference type="PANTHER" id="PTHR13754">
    <property type="entry name" value="METALLO-BETA-LACTAMASE SUPERFAMILY PROTEIN"/>
    <property type="match status" value="1"/>
</dbReference>
<dbReference type="CDD" id="cd07713">
    <property type="entry name" value="DHPS-like_MBL-fold"/>
    <property type="match status" value="1"/>
</dbReference>
<accession>A0A7I7Q2P9</accession>
<gene>
    <name evidence="2" type="ORF">MSTO_05470</name>
</gene>
<proteinExistence type="predicted"/>
<dbReference type="Gene3D" id="3.60.15.10">
    <property type="entry name" value="Ribonuclease Z/Hydroxyacylglutathione hydrolase-like"/>
    <property type="match status" value="1"/>
</dbReference>
<dbReference type="InterPro" id="IPR041712">
    <property type="entry name" value="DHPS-like_MBL-fold"/>
</dbReference>
<dbReference type="Pfam" id="PF00753">
    <property type="entry name" value="Lactamase_B"/>
    <property type="match status" value="1"/>
</dbReference>
<dbReference type="Proteomes" id="UP000467130">
    <property type="component" value="Chromosome"/>
</dbReference>
<organism evidence="2 3">
    <name type="scientific">Mycobacterium stomatepiae</name>
    <dbReference type="NCBI Taxonomy" id="470076"/>
    <lineage>
        <taxon>Bacteria</taxon>
        <taxon>Bacillati</taxon>
        <taxon>Actinomycetota</taxon>
        <taxon>Actinomycetes</taxon>
        <taxon>Mycobacteriales</taxon>
        <taxon>Mycobacteriaceae</taxon>
        <taxon>Mycobacterium</taxon>
        <taxon>Mycobacterium simiae complex</taxon>
    </lineage>
</organism>
<keyword evidence="2" id="KW-0378">Hydrolase</keyword>
<dbReference type="InterPro" id="IPR052926">
    <property type="entry name" value="Metallo-beta-lactamase_dom"/>
</dbReference>
<dbReference type="KEGG" id="msto:MSTO_05470"/>
<dbReference type="InterPro" id="IPR036866">
    <property type="entry name" value="RibonucZ/Hydroxyglut_hydro"/>
</dbReference>
<dbReference type="EMBL" id="AP022587">
    <property type="protein sequence ID" value="BBY20342.1"/>
    <property type="molecule type" value="Genomic_DNA"/>
</dbReference>
<keyword evidence="3" id="KW-1185">Reference proteome</keyword>
<evidence type="ECO:0000313" key="3">
    <source>
        <dbReference type="Proteomes" id="UP000467130"/>
    </source>
</evidence>
<feature type="domain" description="Metallo-beta-lactamase" evidence="1">
    <location>
        <begin position="100"/>
        <end position="152"/>
    </location>
</feature>
<dbReference type="InterPro" id="IPR001279">
    <property type="entry name" value="Metallo-B-lactamas"/>
</dbReference>
<reference evidence="2 3" key="1">
    <citation type="journal article" date="2019" name="Emerg. Microbes Infect.">
        <title>Comprehensive subspecies identification of 175 nontuberculous mycobacteria species based on 7547 genomic profiles.</title>
        <authorList>
            <person name="Matsumoto Y."/>
            <person name="Kinjo T."/>
            <person name="Motooka D."/>
            <person name="Nabeya D."/>
            <person name="Jung N."/>
            <person name="Uechi K."/>
            <person name="Horii T."/>
            <person name="Iida T."/>
            <person name="Fujita J."/>
            <person name="Nakamura S."/>
        </authorList>
    </citation>
    <scope>NUCLEOTIDE SEQUENCE [LARGE SCALE GENOMIC DNA]</scope>
    <source>
        <strain evidence="2 3">JCM 17783</strain>
    </source>
</reference>
<name>A0A7I7Q2P9_9MYCO</name>
<evidence type="ECO:0000313" key="2">
    <source>
        <dbReference type="EMBL" id="BBY20342.1"/>
    </source>
</evidence>
<protein>
    <submittedName>
        <fullName evidence="2">MBL fold metallo-hydrolase</fullName>
    </submittedName>
</protein>
<sequence>MPRLSTVCGGDGLNAGGAAPRVVEGAAVDPIALEPVDELAITTLVDNSYDGLLMDMGPAQRMTMPRIPAVNAALFEGGTTIPGMVAEHGFSALVTVRRGDRSHTLLFDTGISPDGMATNMERLGVDVADIEVVVLSHGHFDHAGGFAGLSRLRGRTGLPLTVHPLVWSQRRIAVPGRPGWELPTLSRTSLQNEGFEVIERRQPSILLGGSVLITGEIDRTTDFETGMQFHEVYRDGGWEPDPQILDDQALVVHVRGLGLVVLTGCGHGGAINIARHAMRLTGVDRLHGLLGGFHLTGPGFEPIIEPTVDALVELSPGLVVPAHCTGWRAQHRFAASLPDAFVPNAVGTSFVLTAA</sequence>
<dbReference type="SUPFAM" id="SSF56281">
    <property type="entry name" value="Metallo-hydrolase/oxidoreductase"/>
    <property type="match status" value="1"/>
</dbReference>
<dbReference type="AlphaFoldDB" id="A0A7I7Q2P9"/>
<dbReference type="PANTHER" id="PTHR13754:SF13">
    <property type="entry name" value="METALLO-BETA-LACTAMASE SUPERFAMILY PROTEIN (AFU_ORTHOLOGUE AFUA_3G07630)"/>
    <property type="match status" value="1"/>
</dbReference>
<dbReference type="RefSeq" id="WP_163788450.1">
    <property type="nucleotide sequence ID" value="NZ_AP022587.1"/>
</dbReference>
<dbReference type="GO" id="GO:0016787">
    <property type="term" value="F:hydrolase activity"/>
    <property type="evidence" value="ECO:0007669"/>
    <property type="project" value="UniProtKB-KW"/>
</dbReference>